<evidence type="ECO:0008006" key="3">
    <source>
        <dbReference type="Google" id="ProtNLM"/>
    </source>
</evidence>
<gene>
    <name evidence="1" type="ORF">O1G22_41500</name>
</gene>
<dbReference type="Proteomes" id="UP001212326">
    <property type="component" value="Chromosome"/>
</dbReference>
<protein>
    <recommendedName>
        <fullName evidence="3">Integrase</fullName>
    </recommendedName>
</protein>
<proteinExistence type="predicted"/>
<name>A0ABY7PGW6_9ACTN</name>
<evidence type="ECO:0000313" key="1">
    <source>
        <dbReference type="EMBL" id="WBO68822.1"/>
    </source>
</evidence>
<keyword evidence="2" id="KW-1185">Reference proteome</keyword>
<reference evidence="1 2" key="1">
    <citation type="submission" date="2022-12" db="EMBL/GenBank/DDBJ databases">
        <authorList>
            <person name="Mo P."/>
        </authorList>
    </citation>
    <scope>NUCLEOTIDE SEQUENCE [LARGE SCALE GENOMIC DNA]</scope>
    <source>
        <strain evidence="1 2">HUAS 2-6</strain>
    </source>
</reference>
<evidence type="ECO:0000313" key="2">
    <source>
        <dbReference type="Proteomes" id="UP001212326"/>
    </source>
</evidence>
<dbReference type="RefSeq" id="WP_270086049.1">
    <property type="nucleotide sequence ID" value="NZ_CP115300.1"/>
</dbReference>
<dbReference type="EMBL" id="CP115300">
    <property type="protein sequence ID" value="WBO68822.1"/>
    <property type="molecule type" value="Genomic_DNA"/>
</dbReference>
<organism evidence="1 2">
    <name type="scientific">Streptomyces camelliae</name>
    <dbReference type="NCBI Taxonomy" id="3004093"/>
    <lineage>
        <taxon>Bacteria</taxon>
        <taxon>Bacillati</taxon>
        <taxon>Actinomycetota</taxon>
        <taxon>Actinomycetes</taxon>
        <taxon>Kitasatosporales</taxon>
        <taxon>Streptomycetaceae</taxon>
        <taxon>Streptomyces</taxon>
    </lineage>
</organism>
<sequence>MFVSLVCKMTRKLLFVPAVLLRRDTSRDAELLVQRHENAMLHRQSKGPVRHEPTDPFRFAALSALIPRRL</sequence>
<accession>A0ABY7PGW6</accession>